<organism evidence="1 2">
    <name type="scientific">Streptomyces camponoticapitis</name>
    <dbReference type="NCBI Taxonomy" id="1616125"/>
    <lineage>
        <taxon>Bacteria</taxon>
        <taxon>Bacillati</taxon>
        <taxon>Actinomycetota</taxon>
        <taxon>Actinomycetes</taxon>
        <taxon>Kitasatosporales</taxon>
        <taxon>Streptomycetaceae</taxon>
        <taxon>Streptomyces</taxon>
    </lineage>
</organism>
<dbReference type="Proteomes" id="UP000660265">
    <property type="component" value="Unassembled WGS sequence"/>
</dbReference>
<accession>A0ABQ2E6E3</accession>
<protein>
    <submittedName>
        <fullName evidence="1">Uncharacterized protein</fullName>
    </submittedName>
</protein>
<gene>
    <name evidence="1" type="ORF">GCM10011583_31660</name>
</gene>
<reference evidence="2" key="1">
    <citation type="journal article" date="2019" name="Int. J. Syst. Evol. Microbiol.">
        <title>The Global Catalogue of Microorganisms (GCM) 10K type strain sequencing project: providing services to taxonomists for standard genome sequencing and annotation.</title>
        <authorList>
            <consortium name="The Broad Institute Genomics Platform"/>
            <consortium name="The Broad Institute Genome Sequencing Center for Infectious Disease"/>
            <person name="Wu L."/>
            <person name="Ma J."/>
        </authorList>
    </citation>
    <scope>NUCLEOTIDE SEQUENCE [LARGE SCALE GENOMIC DNA]</scope>
    <source>
        <strain evidence="2">CGMCC 4.7275</strain>
    </source>
</reference>
<sequence length="65" mass="6834">MKVEVFTSVCFSCEATRIIVEKGVGAVAVASKAGLRGPMGTEVPDRDPAGQHGRLPSPILLLRLT</sequence>
<keyword evidence="2" id="KW-1185">Reference proteome</keyword>
<proteinExistence type="predicted"/>
<dbReference type="EMBL" id="BMMV01000008">
    <property type="protein sequence ID" value="GGJ97858.1"/>
    <property type="molecule type" value="Genomic_DNA"/>
</dbReference>
<comment type="caution">
    <text evidence="1">The sequence shown here is derived from an EMBL/GenBank/DDBJ whole genome shotgun (WGS) entry which is preliminary data.</text>
</comment>
<evidence type="ECO:0000313" key="1">
    <source>
        <dbReference type="EMBL" id="GGJ97858.1"/>
    </source>
</evidence>
<name>A0ABQ2E6E3_9ACTN</name>
<evidence type="ECO:0000313" key="2">
    <source>
        <dbReference type="Proteomes" id="UP000660265"/>
    </source>
</evidence>